<evidence type="ECO:0000259" key="10">
    <source>
        <dbReference type="Pfam" id="PF00171"/>
    </source>
</evidence>
<keyword evidence="4" id="KW-0520">NAD</keyword>
<feature type="active site" evidence="6 7">
    <location>
        <position position="722"/>
    </location>
</feature>
<dbReference type="InterPro" id="IPR025703">
    <property type="entry name" value="Bifunct_PutA"/>
</dbReference>
<feature type="domain" description="Proline dehydrogenase" evidence="11">
    <location>
        <begin position="131"/>
        <end position="420"/>
    </location>
</feature>
<evidence type="ECO:0000256" key="4">
    <source>
        <dbReference type="ARBA" id="ARBA00023027"/>
    </source>
</evidence>
<dbReference type="RefSeq" id="WP_098458307.1">
    <property type="nucleotide sequence ID" value="NZ_PDJH01000001.1"/>
</dbReference>
<dbReference type="PANTHER" id="PTHR42862:SF1">
    <property type="entry name" value="DELTA-1-PYRROLINE-5-CARBOXYLATE DEHYDROGENASE 2, ISOFORM A-RELATED"/>
    <property type="match status" value="1"/>
</dbReference>
<dbReference type="PROSITE" id="PS00687">
    <property type="entry name" value="ALDEHYDE_DEHYDR_GLU"/>
    <property type="match status" value="1"/>
</dbReference>
<dbReference type="InterPro" id="IPR016161">
    <property type="entry name" value="Ald_DH/histidinol_DH"/>
</dbReference>
<comment type="caution">
    <text evidence="12">The sequence shown here is derived from an EMBL/GenBank/DDBJ whole genome shotgun (WGS) entry which is preliminary data.</text>
</comment>
<evidence type="ECO:0000313" key="13">
    <source>
        <dbReference type="Proteomes" id="UP000221394"/>
    </source>
</evidence>
<dbReference type="EC" id="1.2.1.88" evidence="2"/>
<name>A0A2A9EF13_9MICO</name>
<feature type="active site" evidence="6">
    <location>
        <position position="756"/>
    </location>
</feature>
<dbReference type="InterPro" id="IPR015590">
    <property type="entry name" value="Aldehyde_DH_dom"/>
</dbReference>
<evidence type="ECO:0000256" key="1">
    <source>
        <dbReference type="ARBA" id="ARBA00004786"/>
    </source>
</evidence>
<evidence type="ECO:0000256" key="3">
    <source>
        <dbReference type="ARBA" id="ARBA00023002"/>
    </source>
</evidence>
<comment type="catalytic activity">
    <reaction evidence="5">
        <text>L-glutamate 5-semialdehyde + NAD(+) + H2O = L-glutamate + NADH + 2 H(+)</text>
        <dbReference type="Rhea" id="RHEA:30235"/>
        <dbReference type="ChEBI" id="CHEBI:15377"/>
        <dbReference type="ChEBI" id="CHEBI:15378"/>
        <dbReference type="ChEBI" id="CHEBI:29985"/>
        <dbReference type="ChEBI" id="CHEBI:57540"/>
        <dbReference type="ChEBI" id="CHEBI:57945"/>
        <dbReference type="ChEBI" id="CHEBI:58066"/>
        <dbReference type="EC" id="1.2.1.88"/>
    </reaction>
</comment>
<evidence type="ECO:0000256" key="7">
    <source>
        <dbReference type="PROSITE-ProRule" id="PRU10007"/>
    </source>
</evidence>
<dbReference type="GO" id="GO:0003842">
    <property type="term" value="F:L-glutamate gamma-semialdehyde dehydrogenase activity"/>
    <property type="evidence" value="ECO:0007669"/>
    <property type="project" value="UniProtKB-EC"/>
</dbReference>
<evidence type="ECO:0000256" key="6">
    <source>
        <dbReference type="PIRSR" id="PIRSR000197-1"/>
    </source>
</evidence>
<evidence type="ECO:0000256" key="5">
    <source>
        <dbReference type="ARBA" id="ARBA00048142"/>
    </source>
</evidence>
<comment type="pathway">
    <text evidence="1">Amino-acid degradation; L-proline degradation into L-glutamate; L-glutamate from L-proline: step 2/2.</text>
</comment>
<feature type="compositionally biased region" description="Basic and acidic residues" evidence="9">
    <location>
        <begin position="465"/>
        <end position="479"/>
    </location>
</feature>
<dbReference type="InterPro" id="IPR002872">
    <property type="entry name" value="Proline_DH_dom"/>
</dbReference>
<accession>A0A2A9EF13</accession>
<dbReference type="InterPro" id="IPR016163">
    <property type="entry name" value="Ald_DH_C"/>
</dbReference>
<feature type="region of interest" description="Disordered" evidence="9">
    <location>
        <begin position="441"/>
        <end position="493"/>
    </location>
</feature>
<dbReference type="OrthoDB" id="9812625at2"/>
<protein>
    <recommendedName>
        <fullName evidence="2">L-glutamate gamma-semialdehyde dehydrogenase</fullName>
        <ecNumber evidence="2">1.2.1.88</ecNumber>
    </recommendedName>
</protein>
<dbReference type="Gene3D" id="3.40.605.10">
    <property type="entry name" value="Aldehyde Dehydrogenase, Chain A, domain 1"/>
    <property type="match status" value="1"/>
</dbReference>
<sequence length="1147" mass="122457">MRTFDDLVPDAEALARAWMHAAQEGAAAETTRERRTTRRLARLVADPDGLELALRFVDRVVRPRDDAVAARELARLRGLPSTFLSVVDRTMLGAGALTAPALPRIVVPAARARLRSLVGHLVADDGPRLGEQVARLREQGFRVNVNLLGEAVLGEQQARERARRLLKLVRRPDIDYVSVKTSSVVPQISTWDTEGSRDRVLRRLRPIARAAAADGTFLNLDMEEYRDLELTLEVFEALADDPGLAPLCLGVALQAYLPDASDAFERVAAVARRRRAAGGAPVKVRLVKGANLAMEHVEAELHGWQPTPYPTKADVDASFLDLVDRALTPRHHGCLRVGVASHNLFHVALAHLVAVERGVTDHMDVEMLQGMAPAQARVVREATGSVLLYLPAVAPEDFDVAVGYLVRRLEENAAPQNYLHAAFAAPEAMSLQQAAFREAVARRGEVSRTPRRLAPPEPPAGSPAHPDHPAHAAHPDRGPFRNAPDSDPALPGTRTRAATLVDGATDARLLANLPAATYVLSADDVDQVVERATAAGAAWAAAAPDVRAVVLRDAANRLEDLRGDLVATAVHEAGKTVAEADPEVSEAVDFARYYALSAEALEDDPDATFEPDGVTLVTPPWNFPVAIPCGSVLAALAAGSAVVVKPSHVTPRCTQVAMSAVRGALVAAGFDADTVQVALALEGELGRALVTHDGVGRIILTGSIDTARTFARWRPEVDVLAETSGKNAIVVTPSADVDLAVTDVVRSAFGHAGQKCSAASLLILVGSAGTDDRLRRQLADAVTSLAVGWPTDLGTVVGPLTTPAEGKLWRALTTLEEGESWLVEPRPLDVPPAGLGEGRCRLWTPGVRSGVRPGSWFHLTEVFGPVLGVVRVPTLDDAIDVQNAVAFGLTAGLHSLDEAEIAHWKERVEAGNLYVNRHTTGAIVQRQPFGGWKESVVGPGAKAGGPHYVAQLGRWHDAEDVPGRTAEPEEWLQRALASDERAWADRFSREHDPSGLTVESNVLRYVPLPDAVVRVGAGASPVEARRVVAAAERCGVPVTLSVEPGWEVPAEVRPADGAGHGSRTVREVRVEDAAAFVDAVGDGRVTGRVRALGETPGLRAAAAPWVGRTTVLDCPVVASGERELLAFLREQAVSTTLHRYGHVPARR</sequence>
<dbReference type="PROSITE" id="PS00070">
    <property type="entry name" value="ALDEHYDE_DEHYDR_CYS"/>
    <property type="match status" value="1"/>
</dbReference>
<evidence type="ECO:0000313" key="12">
    <source>
        <dbReference type="EMBL" id="PFG37226.1"/>
    </source>
</evidence>
<reference evidence="12 13" key="1">
    <citation type="submission" date="2017-10" db="EMBL/GenBank/DDBJ databases">
        <title>Sequencing the genomes of 1000 actinobacteria strains.</title>
        <authorList>
            <person name="Klenk H.-P."/>
        </authorList>
    </citation>
    <scope>NUCLEOTIDE SEQUENCE [LARGE SCALE GENOMIC DNA]</scope>
    <source>
        <strain evidence="12 13">DSM 21574</strain>
    </source>
</reference>
<comment type="similarity">
    <text evidence="8">Belongs to the aldehyde dehydrogenase family.</text>
</comment>
<dbReference type="GO" id="GO:0009898">
    <property type="term" value="C:cytoplasmic side of plasma membrane"/>
    <property type="evidence" value="ECO:0007669"/>
    <property type="project" value="TreeGrafter"/>
</dbReference>
<dbReference type="Gene3D" id="3.20.20.220">
    <property type="match status" value="1"/>
</dbReference>
<evidence type="ECO:0000256" key="2">
    <source>
        <dbReference type="ARBA" id="ARBA00012884"/>
    </source>
</evidence>
<evidence type="ECO:0000259" key="11">
    <source>
        <dbReference type="Pfam" id="PF01619"/>
    </source>
</evidence>
<keyword evidence="13" id="KW-1185">Reference proteome</keyword>
<organism evidence="12 13">
    <name type="scientific">Flavimobilis soli</name>
    <dbReference type="NCBI Taxonomy" id="442709"/>
    <lineage>
        <taxon>Bacteria</taxon>
        <taxon>Bacillati</taxon>
        <taxon>Actinomycetota</taxon>
        <taxon>Actinomycetes</taxon>
        <taxon>Micrococcales</taxon>
        <taxon>Jonesiaceae</taxon>
        <taxon>Flavimobilis</taxon>
    </lineage>
</organism>
<dbReference type="Gene3D" id="3.40.309.10">
    <property type="entry name" value="Aldehyde Dehydrogenase, Chain A, domain 2"/>
    <property type="match status" value="1"/>
</dbReference>
<dbReference type="SUPFAM" id="SSF51730">
    <property type="entry name" value="FAD-linked oxidoreductase"/>
    <property type="match status" value="1"/>
</dbReference>
<dbReference type="Pfam" id="PF00171">
    <property type="entry name" value="Aldedh"/>
    <property type="match status" value="1"/>
</dbReference>
<dbReference type="PIRSF" id="PIRSF000197">
    <property type="entry name" value="Bifunct_PutA"/>
    <property type="match status" value="1"/>
</dbReference>
<dbReference type="EMBL" id="PDJH01000001">
    <property type="protein sequence ID" value="PFG37226.1"/>
    <property type="molecule type" value="Genomic_DNA"/>
</dbReference>
<evidence type="ECO:0000256" key="8">
    <source>
        <dbReference type="RuleBase" id="RU003345"/>
    </source>
</evidence>
<dbReference type="AlphaFoldDB" id="A0A2A9EF13"/>
<dbReference type="InterPro" id="IPR029510">
    <property type="entry name" value="Ald_DH_CS_GLU"/>
</dbReference>
<dbReference type="GO" id="GO:0010133">
    <property type="term" value="P:L-proline catabolic process to L-glutamate"/>
    <property type="evidence" value="ECO:0007669"/>
    <property type="project" value="InterPro"/>
</dbReference>
<dbReference type="InterPro" id="IPR050485">
    <property type="entry name" value="Proline_metab_enzyme"/>
</dbReference>
<keyword evidence="3 8" id="KW-0560">Oxidoreductase</keyword>
<dbReference type="InterPro" id="IPR029041">
    <property type="entry name" value="FAD-linked_oxidoreductase-like"/>
</dbReference>
<dbReference type="InterPro" id="IPR016160">
    <property type="entry name" value="Ald_DH_CS_CYS"/>
</dbReference>
<dbReference type="InterPro" id="IPR016162">
    <property type="entry name" value="Ald_DH_N"/>
</dbReference>
<dbReference type="Proteomes" id="UP000221394">
    <property type="component" value="Unassembled WGS sequence"/>
</dbReference>
<gene>
    <name evidence="12" type="ORF">ATL41_1980</name>
</gene>
<dbReference type="Pfam" id="PF01619">
    <property type="entry name" value="Pro_dh"/>
    <property type="match status" value="1"/>
</dbReference>
<proteinExistence type="inferred from homology"/>
<feature type="domain" description="Aldehyde dehydrogenase" evidence="10">
    <location>
        <begin position="520"/>
        <end position="949"/>
    </location>
</feature>
<dbReference type="GO" id="GO:0003700">
    <property type="term" value="F:DNA-binding transcription factor activity"/>
    <property type="evidence" value="ECO:0007669"/>
    <property type="project" value="InterPro"/>
</dbReference>
<evidence type="ECO:0000256" key="9">
    <source>
        <dbReference type="SAM" id="MobiDB-lite"/>
    </source>
</evidence>
<dbReference type="GO" id="GO:0004657">
    <property type="term" value="F:proline dehydrogenase activity"/>
    <property type="evidence" value="ECO:0007669"/>
    <property type="project" value="InterPro"/>
</dbReference>
<dbReference type="PANTHER" id="PTHR42862">
    <property type="entry name" value="DELTA-1-PYRROLINE-5-CARBOXYLATE DEHYDROGENASE 1, ISOFORM A-RELATED"/>
    <property type="match status" value="1"/>
</dbReference>
<dbReference type="SUPFAM" id="SSF53720">
    <property type="entry name" value="ALDH-like"/>
    <property type="match status" value="1"/>
</dbReference>